<keyword evidence="3" id="KW-1185">Reference proteome</keyword>
<dbReference type="Pfam" id="PF13304">
    <property type="entry name" value="AAA_21"/>
    <property type="match status" value="1"/>
</dbReference>
<dbReference type="PANTHER" id="PTHR43581">
    <property type="entry name" value="ATP/GTP PHOSPHATASE"/>
    <property type="match status" value="1"/>
</dbReference>
<dbReference type="SUPFAM" id="SSF52540">
    <property type="entry name" value="P-loop containing nucleoside triphosphate hydrolases"/>
    <property type="match status" value="1"/>
</dbReference>
<dbReference type="InterPro" id="IPR014592">
    <property type="entry name" value="P-loop_UCP034888"/>
</dbReference>
<evidence type="ECO:0000259" key="1">
    <source>
        <dbReference type="Pfam" id="PF13304"/>
    </source>
</evidence>
<organism evidence="2 3">
    <name type="scientific">Fusobacterium mortiferum</name>
    <dbReference type="NCBI Taxonomy" id="850"/>
    <lineage>
        <taxon>Bacteria</taxon>
        <taxon>Fusobacteriati</taxon>
        <taxon>Fusobacteriota</taxon>
        <taxon>Fusobacteriia</taxon>
        <taxon>Fusobacteriales</taxon>
        <taxon>Fusobacteriaceae</taxon>
        <taxon>Fusobacterium</taxon>
    </lineage>
</organism>
<feature type="non-terminal residue" evidence="2">
    <location>
        <position position="330"/>
    </location>
</feature>
<dbReference type="InterPro" id="IPR027417">
    <property type="entry name" value="P-loop_NTPase"/>
</dbReference>
<dbReference type="InterPro" id="IPR051396">
    <property type="entry name" value="Bact_Antivir_Def_Nuclease"/>
</dbReference>
<proteinExistence type="predicted"/>
<dbReference type="InterPro" id="IPR003959">
    <property type="entry name" value="ATPase_AAA_core"/>
</dbReference>
<sequence length="330" mass="37368">FTGINSSGKSSTIQVLLLLKQNFQIYGSMMKTLKLPMETFKNIFQKLSINGEYLDLGLGKNILYNKADDDILELQLILEEGQVNFKSDIRESKEEESINCEMNYSNNIDELFLQNNFTYLSADRIVPQSSYKYSKENVLRGNLGKSGEYTIHYLAENKNTPITLKELQYPDANSNQLLENVEYWLSKISKGIKVIPEVNINFQHSTLQYSYGGSEILPQNIGFGVTYVLPIIVAILKAKKGDVVIIENPESHLHPSGQVEIARLCAKASEAGVQIVVETHSDHFLNGVRVAIKEKILNSNNALVYYFSRNEEEEKTEVQKIEIDENGKID</sequence>
<reference evidence="2 3" key="1">
    <citation type="journal article" date="2021" name="Sci. Rep.">
        <title>The distribution of antibiotic resistance genes in chicken gut microbiota commensals.</title>
        <authorList>
            <person name="Juricova H."/>
            <person name="Matiasovicova J."/>
            <person name="Kubasova T."/>
            <person name="Cejkova D."/>
            <person name="Rychlik I."/>
        </authorList>
    </citation>
    <scope>NUCLEOTIDE SEQUENCE [LARGE SCALE GENOMIC DNA]</scope>
    <source>
        <strain evidence="2 3">An425</strain>
    </source>
</reference>
<protein>
    <submittedName>
        <fullName evidence="2">AAA family ATPase</fullName>
    </submittedName>
</protein>
<dbReference type="Gene3D" id="3.40.50.300">
    <property type="entry name" value="P-loop containing nucleotide triphosphate hydrolases"/>
    <property type="match status" value="1"/>
</dbReference>
<evidence type="ECO:0000313" key="2">
    <source>
        <dbReference type="EMBL" id="MBM6876296.1"/>
    </source>
</evidence>
<dbReference type="RefSeq" id="WP_204716905.1">
    <property type="nucleotide sequence ID" value="NZ_JACJLT010000273.1"/>
</dbReference>
<gene>
    <name evidence="2" type="ORF">H6A04_11725</name>
</gene>
<comment type="caution">
    <text evidence="2">The sequence shown here is derived from an EMBL/GenBank/DDBJ whole genome shotgun (WGS) entry which is preliminary data.</text>
</comment>
<dbReference type="PANTHER" id="PTHR43581:SF2">
    <property type="entry name" value="EXCINUCLEASE ATPASE SUBUNIT"/>
    <property type="match status" value="1"/>
</dbReference>
<feature type="non-terminal residue" evidence="2">
    <location>
        <position position="1"/>
    </location>
</feature>
<name>A0ABS2G4E3_FUSMR</name>
<dbReference type="PIRSF" id="PIRSF034888">
    <property type="entry name" value="P-loop_UCP034888"/>
    <property type="match status" value="1"/>
</dbReference>
<feature type="domain" description="ATPase AAA-type core" evidence="1">
    <location>
        <begin position="149"/>
        <end position="286"/>
    </location>
</feature>
<accession>A0ABS2G4E3</accession>
<dbReference type="Proteomes" id="UP000728968">
    <property type="component" value="Unassembled WGS sequence"/>
</dbReference>
<evidence type="ECO:0000313" key="3">
    <source>
        <dbReference type="Proteomes" id="UP000728968"/>
    </source>
</evidence>
<dbReference type="EMBL" id="JACJLT010000273">
    <property type="protein sequence ID" value="MBM6876296.1"/>
    <property type="molecule type" value="Genomic_DNA"/>
</dbReference>